<dbReference type="SUPFAM" id="SSF51445">
    <property type="entry name" value="(Trans)glycosidases"/>
    <property type="match status" value="1"/>
</dbReference>
<dbReference type="PANTHER" id="PTHR42715:SF10">
    <property type="entry name" value="BETA-GLUCOSIDASE"/>
    <property type="match status" value="1"/>
</dbReference>
<dbReference type="PANTHER" id="PTHR42715">
    <property type="entry name" value="BETA-GLUCOSIDASE"/>
    <property type="match status" value="1"/>
</dbReference>
<dbReference type="InterPro" id="IPR036962">
    <property type="entry name" value="Glyco_hydro_3_N_sf"/>
</dbReference>
<dbReference type="GO" id="GO:0016787">
    <property type="term" value="F:hydrolase activity"/>
    <property type="evidence" value="ECO:0007669"/>
    <property type="project" value="UniProtKB-KW"/>
</dbReference>
<evidence type="ECO:0000259" key="3">
    <source>
        <dbReference type="SMART" id="SM01217"/>
    </source>
</evidence>
<gene>
    <name evidence="4" type="ORF">JHU38_03570</name>
</gene>
<evidence type="ECO:0000256" key="1">
    <source>
        <dbReference type="ARBA" id="ARBA00005336"/>
    </source>
</evidence>
<evidence type="ECO:0000313" key="4">
    <source>
        <dbReference type="EMBL" id="MBO1362862.1"/>
    </source>
</evidence>
<dbReference type="EMBL" id="JAERMS010000006">
    <property type="protein sequence ID" value="MBO1362862.1"/>
    <property type="molecule type" value="Genomic_DNA"/>
</dbReference>
<comment type="similarity">
    <text evidence="1">Belongs to the glycosyl hydrolase 3 family.</text>
</comment>
<dbReference type="InterPro" id="IPR036881">
    <property type="entry name" value="Glyco_hydro_3_C_sf"/>
</dbReference>
<dbReference type="PRINTS" id="PR00133">
    <property type="entry name" value="GLHYDRLASE3"/>
</dbReference>
<evidence type="ECO:0000313" key="5">
    <source>
        <dbReference type="Proteomes" id="UP000664265"/>
    </source>
</evidence>
<dbReference type="InterPro" id="IPR026891">
    <property type="entry name" value="Fn3-like"/>
</dbReference>
<dbReference type="Gene3D" id="2.60.40.10">
    <property type="entry name" value="Immunoglobulins"/>
    <property type="match status" value="1"/>
</dbReference>
<keyword evidence="5" id="KW-1185">Reference proteome</keyword>
<dbReference type="SMART" id="SM01217">
    <property type="entry name" value="Fn3_like"/>
    <property type="match status" value="1"/>
</dbReference>
<dbReference type="InterPro" id="IPR002772">
    <property type="entry name" value="Glyco_hydro_3_C"/>
</dbReference>
<dbReference type="Pfam" id="PF00933">
    <property type="entry name" value="Glyco_hydro_3"/>
    <property type="match status" value="1"/>
</dbReference>
<keyword evidence="2 4" id="KW-0378">Hydrolase</keyword>
<dbReference type="Pfam" id="PF14310">
    <property type="entry name" value="Fn3-like"/>
    <property type="match status" value="1"/>
</dbReference>
<accession>A0ABS3M3W6</accession>
<dbReference type="Pfam" id="PF01915">
    <property type="entry name" value="Glyco_hydro_3_C"/>
    <property type="match status" value="1"/>
</dbReference>
<name>A0ABS3M3W6_9BACT</name>
<feature type="domain" description="Fibronectin type III-like" evidence="3">
    <location>
        <begin position="672"/>
        <end position="744"/>
    </location>
</feature>
<comment type="caution">
    <text evidence="4">The sequence shown here is derived from an EMBL/GenBank/DDBJ whole genome shotgun (WGS) entry which is preliminary data.</text>
</comment>
<dbReference type="Gene3D" id="3.20.20.300">
    <property type="entry name" value="Glycoside hydrolase, family 3, N-terminal domain"/>
    <property type="match status" value="1"/>
</dbReference>
<proteinExistence type="inferred from homology"/>
<dbReference type="InterPro" id="IPR050288">
    <property type="entry name" value="Cellulose_deg_GH3"/>
</dbReference>
<evidence type="ECO:0000256" key="2">
    <source>
        <dbReference type="ARBA" id="ARBA00022801"/>
    </source>
</evidence>
<sequence>MKISNMMICVVALLCGHGAKAVSQPRLRSDNIEQVVKEMTLEEKCHLVLGCGMGFGREVKFPGTAGSTYAIPRLGIPSTYCADSNQGLRMSAHRDYDSRDYYCTDYMTSIALASTWDKQAAYLVGKGIGNETKEYGLDWILAPSMNLMRNVLCGRNHEYYSEDPYLSGTIAAYYVKGIQSEGTAACVKHFAANSQETNRNANDSRMSRRALRELYLRGFELAVRLGNPWTVMTAYNSINGRLTCEDGDLTETILRKEWGFDGLVVSDWNAGKDATLSMLAGNDMLQPGQDRQFDKLMEDAKNGRLPMAVLDRNVERILRFVVRSHSFANYPYSNEPNLKQHAVDDRVIGAEGMVLLENKGALPLASGCQVALFGSTGYEIIPGGTGFGGTMVGRYTVSLVEGLRNAGMTVYKPLLDQYRQHVAAEQKRLYPNGLPSFALRPLNRAEEIVMTDLQVAETAANTDVGVVVIGRKSGEAADRTRDEFNLYEKELTMIRQVSEAYHEAGKKVVVLLNVCGPVETASWKSLVDGLLCTWQSGEQVGNSIADILSGKVNPSGRLPVTFQNKYGDAASDRNFPADVKDTKDLATMYMWGNDKQNTDREPKANIDFTDYDEDIYVGYRYFDSFNKPVSYPFGYGLSYTTFAYENAKIDREGEKYIVTVDVVNMGDRAGRNVVELFVAAPRNKRLGKPAKELRNYTKTGLIQPGRRETVKLEVEARDLASFNEKESAWVVDAGVYHFLIASSANHIEKALSAKVDGMKTKVNDVMKPTVKLNLLHR</sequence>
<dbReference type="InterPro" id="IPR001764">
    <property type="entry name" value="Glyco_hydro_3_N"/>
</dbReference>
<dbReference type="InterPro" id="IPR013783">
    <property type="entry name" value="Ig-like_fold"/>
</dbReference>
<dbReference type="Proteomes" id="UP000664265">
    <property type="component" value="Unassembled WGS sequence"/>
</dbReference>
<reference evidence="4 5" key="1">
    <citation type="submission" date="2021-01" db="EMBL/GenBank/DDBJ databases">
        <title>Prevotella A2931 sp. nov.</title>
        <authorList>
            <person name="Buhl M."/>
            <person name="Oberhettinger P."/>
        </authorList>
    </citation>
    <scope>NUCLEOTIDE SEQUENCE [LARGE SCALE GENOMIC DNA]</scope>
    <source>
        <strain evidence="4 5">A2931</strain>
    </source>
</reference>
<dbReference type="SUPFAM" id="SSF52279">
    <property type="entry name" value="Beta-D-glucan exohydrolase, C-terminal domain"/>
    <property type="match status" value="1"/>
</dbReference>
<organism evidence="4 5">
    <name type="scientific">Prevotella illustrans</name>
    <dbReference type="NCBI Taxonomy" id="2800387"/>
    <lineage>
        <taxon>Bacteria</taxon>
        <taxon>Pseudomonadati</taxon>
        <taxon>Bacteroidota</taxon>
        <taxon>Bacteroidia</taxon>
        <taxon>Bacteroidales</taxon>
        <taxon>Prevotellaceae</taxon>
        <taxon>Prevotella</taxon>
    </lineage>
</organism>
<protein>
    <submittedName>
        <fullName evidence="4">Glycoside hydrolase family 3 C-terminal domain-containing protein</fullName>
    </submittedName>
</protein>
<dbReference type="Gene3D" id="3.40.50.1700">
    <property type="entry name" value="Glycoside hydrolase family 3 C-terminal domain"/>
    <property type="match status" value="1"/>
</dbReference>
<dbReference type="InterPro" id="IPR017853">
    <property type="entry name" value="GH"/>
</dbReference>